<keyword evidence="4 7" id="KW-0812">Transmembrane</keyword>
<dbReference type="PANTHER" id="PTHR43163:SF8">
    <property type="entry name" value="D,D-DIPEPTIDE TRANSPORT SYSTEM PERMEASE PROTEIN DDPB-RELATED"/>
    <property type="match status" value="1"/>
</dbReference>
<feature type="transmembrane region" description="Helical" evidence="7">
    <location>
        <begin position="7"/>
        <end position="28"/>
    </location>
</feature>
<comment type="subcellular location">
    <subcellularLocation>
        <location evidence="1 7">Cell membrane</location>
        <topology evidence="1 7">Multi-pass membrane protein</topology>
    </subcellularLocation>
</comment>
<dbReference type="SUPFAM" id="SSF161098">
    <property type="entry name" value="MetI-like"/>
    <property type="match status" value="1"/>
</dbReference>
<keyword evidence="10" id="KW-1185">Reference proteome</keyword>
<feature type="transmembrane region" description="Helical" evidence="7">
    <location>
        <begin position="103"/>
        <end position="124"/>
    </location>
</feature>
<dbReference type="Proteomes" id="UP000241444">
    <property type="component" value="Unassembled WGS sequence"/>
</dbReference>
<evidence type="ECO:0000313" key="9">
    <source>
        <dbReference type="EMBL" id="PSH61205.1"/>
    </source>
</evidence>
<name>A0A2P7B416_9HYPH</name>
<dbReference type="InterPro" id="IPR000515">
    <property type="entry name" value="MetI-like"/>
</dbReference>
<keyword evidence="5 7" id="KW-1133">Transmembrane helix</keyword>
<accession>A0A2P7B416</accession>
<proteinExistence type="inferred from homology"/>
<dbReference type="GO" id="GO:0005886">
    <property type="term" value="C:plasma membrane"/>
    <property type="evidence" value="ECO:0007669"/>
    <property type="project" value="UniProtKB-SubCell"/>
</dbReference>
<evidence type="ECO:0000259" key="8">
    <source>
        <dbReference type="PROSITE" id="PS50928"/>
    </source>
</evidence>
<dbReference type="Gene3D" id="1.10.3720.10">
    <property type="entry name" value="MetI-like"/>
    <property type="match status" value="1"/>
</dbReference>
<protein>
    <submittedName>
        <fullName evidence="9">Peptide ABC transporter permease</fullName>
    </submittedName>
</protein>
<evidence type="ECO:0000256" key="4">
    <source>
        <dbReference type="ARBA" id="ARBA00022692"/>
    </source>
</evidence>
<dbReference type="PROSITE" id="PS50928">
    <property type="entry name" value="ABC_TM1"/>
    <property type="match status" value="1"/>
</dbReference>
<evidence type="ECO:0000256" key="5">
    <source>
        <dbReference type="ARBA" id="ARBA00022989"/>
    </source>
</evidence>
<dbReference type="PANTHER" id="PTHR43163">
    <property type="entry name" value="DIPEPTIDE TRANSPORT SYSTEM PERMEASE PROTEIN DPPB-RELATED"/>
    <property type="match status" value="1"/>
</dbReference>
<keyword evidence="3" id="KW-1003">Cell membrane</keyword>
<dbReference type="EMBL" id="PGGO01000040">
    <property type="protein sequence ID" value="PSH61205.1"/>
    <property type="molecule type" value="Genomic_DNA"/>
</dbReference>
<organism evidence="9 10">
    <name type="scientific">Phyllobacterium brassicacearum</name>
    <dbReference type="NCBI Taxonomy" id="314235"/>
    <lineage>
        <taxon>Bacteria</taxon>
        <taxon>Pseudomonadati</taxon>
        <taxon>Pseudomonadota</taxon>
        <taxon>Alphaproteobacteria</taxon>
        <taxon>Hyphomicrobiales</taxon>
        <taxon>Phyllobacteriaceae</taxon>
        <taxon>Phyllobacterium</taxon>
    </lineage>
</organism>
<dbReference type="GO" id="GO:0071916">
    <property type="term" value="F:dipeptide transmembrane transporter activity"/>
    <property type="evidence" value="ECO:0007669"/>
    <property type="project" value="TreeGrafter"/>
</dbReference>
<evidence type="ECO:0000256" key="6">
    <source>
        <dbReference type="ARBA" id="ARBA00023136"/>
    </source>
</evidence>
<dbReference type="AlphaFoldDB" id="A0A2P7B416"/>
<dbReference type="CDD" id="cd06261">
    <property type="entry name" value="TM_PBP2"/>
    <property type="match status" value="1"/>
</dbReference>
<gene>
    <name evidence="9" type="ORF">CU102_27280</name>
</gene>
<dbReference type="Pfam" id="PF00528">
    <property type="entry name" value="BPD_transp_1"/>
    <property type="match status" value="1"/>
</dbReference>
<feature type="transmembrane region" description="Helical" evidence="7">
    <location>
        <begin position="263"/>
        <end position="285"/>
    </location>
</feature>
<dbReference type="InterPro" id="IPR045621">
    <property type="entry name" value="BPD_transp_1_N"/>
</dbReference>
<feature type="transmembrane region" description="Helical" evidence="7">
    <location>
        <begin position="197"/>
        <end position="220"/>
    </location>
</feature>
<sequence length="336" mass="36880">MRKYRRFGGSLFSVVTTLFLLVLLTFVIGRLMPVDPVIAVVGPDADRATYLKVRQELGLDLPVLQQFWIFFKNLLHGDFGSTLLTGRPVMDDIARVLPATVELATVTIILGAGIGIPLGVYAAVNRGRFADHAVRLIALLGHSTPIFWIGMVGLMLFYAKLGWVGGSGRVDLFYEDIVPNVTGFLLIDALLAGDMDVFWSAVSHIILPASVLAYASIAYISRITRSFMLEQLSQEYVTTARAKGVPRRGVIWRHAFKNIRVQLVTVVALSYGGMLEGAVLIETVFGWPGFGQYLTNALVIGDMNVVVACTLIIGCVFIALNVISDLLYKIFDPRIQ</sequence>
<evidence type="ECO:0000256" key="7">
    <source>
        <dbReference type="RuleBase" id="RU363032"/>
    </source>
</evidence>
<keyword evidence="2 7" id="KW-0813">Transport</keyword>
<evidence type="ECO:0000256" key="3">
    <source>
        <dbReference type="ARBA" id="ARBA00022475"/>
    </source>
</evidence>
<feature type="transmembrane region" description="Helical" evidence="7">
    <location>
        <begin position="136"/>
        <end position="159"/>
    </location>
</feature>
<keyword evidence="6 7" id="KW-0472">Membrane</keyword>
<dbReference type="OrthoDB" id="9805855at2"/>
<dbReference type="Pfam" id="PF19300">
    <property type="entry name" value="BPD_transp_1_N"/>
    <property type="match status" value="1"/>
</dbReference>
<evidence type="ECO:0000256" key="1">
    <source>
        <dbReference type="ARBA" id="ARBA00004651"/>
    </source>
</evidence>
<evidence type="ECO:0000313" key="10">
    <source>
        <dbReference type="Proteomes" id="UP000241444"/>
    </source>
</evidence>
<comment type="similarity">
    <text evidence="7">Belongs to the binding-protein-dependent transport system permease family.</text>
</comment>
<comment type="caution">
    <text evidence="9">The sequence shown here is derived from an EMBL/GenBank/DDBJ whole genome shotgun (WGS) entry which is preliminary data.</text>
</comment>
<dbReference type="InterPro" id="IPR035906">
    <property type="entry name" value="MetI-like_sf"/>
</dbReference>
<evidence type="ECO:0000256" key="2">
    <source>
        <dbReference type="ARBA" id="ARBA00022448"/>
    </source>
</evidence>
<feature type="domain" description="ABC transmembrane type-1" evidence="8">
    <location>
        <begin position="97"/>
        <end position="324"/>
    </location>
</feature>
<feature type="transmembrane region" description="Helical" evidence="7">
    <location>
        <begin position="305"/>
        <end position="328"/>
    </location>
</feature>
<reference evidence="10" key="1">
    <citation type="submission" date="2017-11" db="EMBL/GenBank/DDBJ databases">
        <authorList>
            <person name="Kuznetsova I."/>
            <person name="Sazanova A."/>
            <person name="Chirak E."/>
            <person name="Safronova V."/>
            <person name="Willems A."/>
        </authorList>
    </citation>
    <scope>NUCLEOTIDE SEQUENCE [LARGE SCALE GENOMIC DNA]</scope>
    <source>
        <strain evidence="10">STM 196</strain>
    </source>
</reference>